<name>Q7LZ28_COERA</name>
<evidence type="ECO:0000313" key="1">
    <source>
        <dbReference type="PIR" id="B19434"/>
    </source>
</evidence>
<organism evidence="1">
    <name type="scientific">Coelognathus radiatus</name>
    <name type="common">Radiated ratsnake</name>
    <name type="synonym">Elaphe radiata</name>
    <dbReference type="NCBI Taxonomy" id="201391"/>
    <lineage>
        <taxon>Eukaryota</taxon>
        <taxon>Metazoa</taxon>
        <taxon>Chordata</taxon>
        <taxon>Craniata</taxon>
        <taxon>Vertebrata</taxon>
        <taxon>Euteleostomi</taxon>
        <taxon>Lepidosauria</taxon>
        <taxon>Squamata</taxon>
        <taxon>Bifurcata</taxon>
        <taxon>Unidentata</taxon>
        <taxon>Episquamata</taxon>
        <taxon>Toxicofera</taxon>
        <taxon>Serpentes</taxon>
        <taxon>Colubroidea</taxon>
        <taxon>Colubridae</taxon>
        <taxon>Colubrinae</taxon>
        <taxon>Coelognathus</taxon>
    </lineage>
</organism>
<proteinExistence type="predicted"/>
<accession>Q7LZ28</accession>
<sequence length="13" mass="1497">MCFLFIVTLPISL</sequence>
<reference evidence="1" key="1">
    <citation type="journal article" date="1982" name="Proc. Natl. Acad. Sci. U.S.A.">
        <title>Base sequence of a cloned snake W-chromosome DNA fragment and identification of a male-specific putative mRNA in the mouse.</title>
        <authorList>
            <person name="Epplen J.T."/>
            <person name="McCarrey J.R."/>
            <person name="Sutou S."/>
            <person name="Ohno S."/>
        </authorList>
    </citation>
    <scope>NUCLEOTIDE SEQUENCE</scope>
</reference>
<protein>
    <submittedName>
        <fullName evidence="1">Probable sex-specific protein 2</fullName>
    </submittedName>
</protein>
<dbReference type="PIR" id="B19434">
    <property type="entry name" value="B19434"/>
</dbReference>